<evidence type="ECO:0000256" key="3">
    <source>
        <dbReference type="ARBA" id="ARBA00012281"/>
    </source>
</evidence>
<dbReference type="GO" id="GO:0046872">
    <property type="term" value="F:metal ion binding"/>
    <property type="evidence" value="ECO:0007669"/>
    <property type="project" value="UniProtKB-KW"/>
</dbReference>
<reference evidence="14 15" key="1">
    <citation type="journal article" date="2013" name="Genome Biol.">
        <title>Genomic analysis reveals key aspects of prokaryotic symbiosis in the phototrophic consortium "Chlorochromatium aggregatum".</title>
        <authorList>
            <person name="Liu Z."/>
            <person name="Muller J."/>
            <person name="Li T."/>
            <person name="Alvey R.M."/>
            <person name="Vogl K."/>
            <person name="Frigaard N.U."/>
            <person name="Rockwell N.C."/>
            <person name="Boyd E.S."/>
            <person name="Tomsho L.P."/>
            <person name="Schuster S.C."/>
            <person name="Henke P."/>
            <person name="Rohde M."/>
            <person name="Overmann J."/>
            <person name="Bryant D.A."/>
        </authorList>
    </citation>
    <scope>NUCLEOTIDE SEQUENCE [LARGE SCALE GENOMIC DNA]</scope>
    <source>
        <strain evidence="14">CR</strain>
    </source>
</reference>
<dbReference type="InterPro" id="IPR009014">
    <property type="entry name" value="Transketo_C/PFOR_II"/>
</dbReference>
<organism evidence="14 15">
    <name type="scientific">Candidatus Symbiobacter mobilis CR</name>
    <dbReference type="NCBI Taxonomy" id="946483"/>
    <lineage>
        <taxon>Bacteria</taxon>
        <taxon>Pseudomonadati</taxon>
        <taxon>Pseudomonadota</taxon>
        <taxon>Betaproteobacteria</taxon>
        <taxon>Burkholderiales</taxon>
        <taxon>Comamonadaceae</taxon>
    </lineage>
</organism>
<comment type="function">
    <text evidence="2 9">Component of the pyruvate dehydrogenase (PDH) complex, that catalyzes the overall conversion of pyruvate to acetyl-CoA and CO(2).</text>
</comment>
<dbReference type="InterPro" id="IPR004660">
    <property type="entry name" value="PDH_E1"/>
</dbReference>
<evidence type="ECO:0000256" key="8">
    <source>
        <dbReference type="ARBA" id="ARBA00051231"/>
    </source>
</evidence>
<dbReference type="InterPro" id="IPR035807">
    <property type="entry name" value="PDC_E1_N"/>
</dbReference>
<dbReference type="NCBIfam" id="TIGR00759">
    <property type="entry name" value="aceE"/>
    <property type="match status" value="1"/>
</dbReference>
<protein>
    <recommendedName>
        <fullName evidence="4 9">Pyruvate dehydrogenase E1 component</fullName>
        <ecNumber evidence="3 9">1.2.4.1</ecNumber>
    </recommendedName>
</protein>
<comment type="catalytic activity">
    <reaction evidence="8 9">
        <text>N(6)-[(R)-lipoyl]-L-lysyl-[protein] + pyruvate + H(+) = N(6)-[(R)-S(8)-acetyldihydrolipoyl]-L-lysyl-[protein] + CO2</text>
        <dbReference type="Rhea" id="RHEA:19189"/>
        <dbReference type="Rhea" id="RHEA-COMP:10474"/>
        <dbReference type="Rhea" id="RHEA-COMP:10478"/>
        <dbReference type="ChEBI" id="CHEBI:15361"/>
        <dbReference type="ChEBI" id="CHEBI:15378"/>
        <dbReference type="ChEBI" id="CHEBI:16526"/>
        <dbReference type="ChEBI" id="CHEBI:83099"/>
        <dbReference type="ChEBI" id="CHEBI:83111"/>
        <dbReference type="EC" id="1.2.4.1"/>
    </reaction>
</comment>
<proteinExistence type="predicted"/>
<evidence type="ECO:0000256" key="4">
    <source>
        <dbReference type="ARBA" id="ARBA00017172"/>
    </source>
</evidence>
<evidence type="ECO:0000259" key="12">
    <source>
        <dbReference type="Pfam" id="PF17831"/>
    </source>
</evidence>
<dbReference type="SUPFAM" id="SSF52518">
    <property type="entry name" value="Thiamin diphosphate-binding fold (THDP-binding)"/>
    <property type="match status" value="2"/>
</dbReference>
<dbReference type="OrthoDB" id="9759664at2"/>
<dbReference type="SUPFAM" id="SSF52922">
    <property type="entry name" value="TK C-terminal domain-like"/>
    <property type="match status" value="1"/>
</dbReference>
<dbReference type="InterPro" id="IPR055152">
    <property type="entry name" value="Transketolase-like_C_2"/>
</dbReference>
<evidence type="ECO:0000313" key="15">
    <source>
        <dbReference type="Proteomes" id="UP000017184"/>
    </source>
</evidence>
<dbReference type="CDD" id="cd02017">
    <property type="entry name" value="TPP_E1_EcPDC_like"/>
    <property type="match status" value="1"/>
</dbReference>
<dbReference type="Pfam" id="PF17831">
    <property type="entry name" value="PDH_E1_M"/>
    <property type="match status" value="1"/>
</dbReference>
<feature type="domain" description="Transketolase N-terminal" evidence="11">
    <location>
        <begin position="88"/>
        <end position="300"/>
    </location>
</feature>
<dbReference type="Gene3D" id="3.40.50.920">
    <property type="match status" value="1"/>
</dbReference>
<dbReference type="EC" id="1.2.4.1" evidence="3 9"/>
<keyword evidence="15" id="KW-1185">Reference proteome</keyword>
<evidence type="ECO:0000256" key="10">
    <source>
        <dbReference type="PIRSR" id="PIRSR000156-1"/>
    </source>
</evidence>
<dbReference type="HOGENOM" id="CLU_009154_2_0_4"/>
<keyword evidence="5 9" id="KW-0560">Oxidoreductase</keyword>
<dbReference type="AlphaFoldDB" id="U5N9Z5"/>
<dbReference type="Proteomes" id="UP000017184">
    <property type="component" value="Chromosome"/>
</dbReference>
<dbReference type="InterPro" id="IPR051157">
    <property type="entry name" value="PDH/Transketolase"/>
</dbReference>
<evidence type="ECO:0000313" key="14">
    <source>
        <dbReference type="EMBL" id="AGX88227.1"/>
    </source>
</evidence>
<accession>U5N9Z5</accession>
<comment type="cofactor">
    <cofactor evidence="1 9">
        <name>thiamine diphosphate</name>
        <dbReference type="ChEBI" id="CHEBI:58937"/>
    </cofactor>
</comment>
<dbReference type="KEGG" id="cbx:Cenrod_2158"/>
<dbReference type="InterPro" id="IPR041621">
    <property type="entry name" value="PDH_E1_M"/>
</dbReference>
<dbReference type="PANTHER" id="PTHR43825:SF3">
    <property type="entry name" value="PYRUVATE DEHYDROGENASE E1 COMPONENT"/>
    <property type="match status" value="1"/>
</dbReference>
<dbReference type="EMBL" id="CP004885">
    <property type="protein sequence ID" value="AGX88227.1"/>
    <property type="molecule type" value="Genomic_DNA"/>
</dbReference>
<dbReference type="STRING" id="946483.Cenrod_2158"/>
<keyword evidence="6 9" id="KW-0786">Thiamine pyrophosphate</keyword>
<evidence type="ECO:0000256" key="7">
    <source>
        <dbReference type="ARBA" id="ARBA00023317"/>
    </source>
</evidence>
<dbReference type="eggNOG" id="COG2609">
    <property type="taxonomic scope" value="Bacteria"/>
</dbReference>
<evidence type="ECO:0000256" key="9">
    <source>
        <dbReference type="PIRNR" id="PIRNR000156"/>
    </source>
</evidence>
<keyword evidence="7 9" id="KW-0670">Pyruvate</keyword>
<dbReference type="InterPro" id="IPR029061">
    <property type="entry name" value="THDP-binding"/>
</dbReference>
<evidence type="ECO:0000256" key="1">
    <source>
        <dbReference type="ARBA" id="ARBA00001964"/>
    </source>
</evidence>
<evidence type="ECO:0000256" key="5">
    <source>
        <dbReference type="ARBA" id="ARBA00023002"/>
    </source>
</evidence>
<dbReference type="Pfam" id="PF22613">
    <property type="entry name" value="Transketolase_C_1"/>
    <property type="match status" value="1"/>
</dbReference>
<name>U5N9Z5_9BURK</name>
<evidence type="ECO:0000256" key="2">
    <source>
        <dbReference type="ARBA" id="ARBA00003157"/>
    </source>
</evidence>
<evidence type="ECO:0000259" key="11">
    <source>
        <dbReference type="Pfam" id="PF00456"/>
    </source>
</evidence>
<feature type="domain" description="Transketolase-like C-terminal" evidence="13">
    <location>
        <begin position="721"/>
        <end position="861"/>
    </location>
</feature>
<dbReference type="PIRSF" id="PIRSF000156">
    <property type="entry name" value="Pyruvate_dh_E1"/>
    <property type="match status" value="1"/>
</dbReference>
<sequence length="903" mass="100657">MSPALPTDKHPADDPQEDREWLDALRGVIAREGPHRAYTLLETVISEARQQGVTLPFSAQTAYVNTITPEDEAQCPGDITIEERLRAYMRWNAMAMVVRANRHHPTDGGDLGGHIGSFASVAHLLGAGFNHFWHAESANHGGDLLFLQGHVAPGIYARAYLEGRLTEEQLDHFRQETQGRGLSSYPHPKLMPEFWQFPTVSMGLGPLMAIYQARFLKYLHARGIADTAHRKVWAFCGDGEMDEVESLGAIGLAARERLDNLIFVVNCNLQRLDGPVRGNGKIVQELEGTFRGAGWNVIKLLWGSNLDPLLRQDQDGALRRRMMETLDGDYQAFRANDGAYVREHFFGRDPRTKELVAGMSDEEIWNLRRGGHDPQKVYAAYHTAVLHQGQPTVMLIKTVKGFGMGKSGEGKNNVHQIKKLQDEDIRAFRDRFQIPVRDEDIAQVPFCKPPEDSPEMRYLHERRKALGGYLPNRRTRSDETFTVPPLSAFSAVTAPTASGREISTTQAFVRFLTQLLRDPALGPRIVPILVDEARTFGMEGMFRQIGIYNPAGQRYTPVDKDQVMYYREDERGQILQEGINEAGGMSSWIAAATSYSTSNRIMLPFYVFYSMFGFQRIGDLAWAAGDMQARGFLLGGTSGRTTLNGEGLQHEDGHSHLLASAIPNCVSYDPTFAHEVAVILHHGMERMVGRQENVFYYVTLLNENYPMPGLAEGTEAQILQGMYLCKPAAIEAAPDAAPRVQLLGSGSILREALAAQQLLAEDWQVQADVWSCPSFTELAREGQDCARHRLLHPDAPVRTPFVARQLADHPGPVVASTDYVRAFAEQIRPYLPAGRGYTVLGTDGFGRSDFRYRLRKHFEVDRHFIVLAALRALADAGAVPPDTVARALARYDIDPGKPNPLYA</sequence>
<gene>
    <name evidence="14" type="primary">aceE</name>
    <name evidence="14" type="ORF">Cenrod_2158</name>
</gene>
<dbReference type="Pfam" id="PF00456">
    <property type="entry name" value="Transketolase_N"/>
    <property type="match status" value="1"/>
</dbReference>
<dbReference type="RefSeq" id="WP_022775420.1">
    <property type="nucleotide sequence ID" value="NC_022576.1"/>
</dbReference>
<dbReference type="PATRIC" id="fig|946483.4.peg.2172"/>
<feature type="domain" description="Pyruvate dehydrogenase E1 component middle" evidence="12">
    <location>
        <begin position="495"/>
        <end position="708"/>
    </location>
</feature>
<dbReference type="PANTHER" id="PTHR43825">
    <property type="entry name" value="PYRUVATE DEHYDROGENASE E1 COMPONENT"/>
    <property type="match status" value="1"/>
</dbReference>
<comment type="cofactor">
    <cofactor evidence="10">
        <name>Mg(2+)</name>
        <dbReference type="ChEBI" id="CHEBI:18420"/>
    </cofactor>
</comment>
<feature type="binding site" evidence="10">
    <location>
        <position position="268"/>
    </location>
    <ligand>
        <name>Mg(2+)</name>
        <dbReference type="ChEBI" id="CHEBI:18420"/>
    </ligand>
</feature>
<dbReference type="Gene3D" id="3.40.50.970">
    <property type="match status" value="2"/>
</dbReference>
<evidence type="ECO:0000259" key="13">
    <source>
        <dbReference type="Pfam" id="PF22613"/>
    </source>
</evidence>
<dbReference type="InterPro" id="IPR005474">
    <property type="entry name" value="Transketolase_N"/>
</dbReference>
<feature type="binding site" evidence="10">
    <location>
        <position position="238"/>
    </location>
    <ligand>
        <name>Mg(2+)</name>
        <dbReference type="ChEBI" id="CHEBI:18420"/>
    </ligand>
</feature>
<evidence type="ECO:0000256" key="6">
    <source>
        <dbReference type="ARBA" id="ARBA00023052"/>
    </source>
</evidence>
<dbReference type="GO" id="GO:0004739">
    <property type="term" value="F:pyruvate dehydrogenase (acetyl-transferring) activity"/>
    <property type="evidence" value="ECO:0007669"/>
    <property type="project" value="UniProtKB-EC"/>
</dbReference>
<dbReference type="FunFam" id="3.40.50.970:FF:000011">
    <property type="entry name" value="Pyruvate dehydrogenase E1 component"/>
    <property type="match status" value="1"/>
</dbReference>
<feature type="binding site" evidence="10">
    <location>
        <position position="270"/>
    </location>
    <ligand>
        <name>Mg(2+)</name>
        <dbReference type="ChEBI" id="CHEBI:18420"/>
    </ligand>
</feature>
<keyword evidence="10" id="KW-0460">Magnesium</keyword>
<keyword evidence="10" id="KW-0479">Metal-binding</keyword>